<feature type="domain" description="ABC-type glycine betaine transport system substrate-binding" evidence="2">
    <location>
        <begin position="46"/>
        <end position="305"/>
    </location>
</feature>
<name>A0ABW1X3Q3_9ACTN</name>
<dbReference type="RefSeq" id="WP_343884688.1">
    <property type="nucleotide sequence ID" value="NZ_BAAAKI010000003.1"/>
</dbReference>
<evidence type="ECO:0000259" key="2">
    <source>
        <dbReference type="Pfam" id="PF04069"/>
    </source>
</evidence>
<accession>A0ABW1X3Q3</accession>
<evidence type="ECO:0000313" key="4">
    <source>
        <dbReference type="Proteomes" id="UP001596266"/>
    </source>
</evidence>
<organism evidence="3 4">
    <name type="scientific">Luteococcus sanguinis</name>
    <dbReference type="NCBI Taxonomy" id="174038"/>
    <lineage>
        <taxon>Bacteria</taxon>
        <taxon>Bacillati</taxon>
        <taxon>Actinomycetota</taxon>
        <taxon>Actinomycetes</taxon>
        <taxon>Propionibacteriales</taxon>
        <taxon>Propionibacteriaceae</taxon>
        <taxon>Luteococcus</taxon>
    </lineage>
</organism>
<dbReference type="CDD" id="cd13606">
    <property type="entry name" value="PBP2_ProX_like"/>
    <property type="match status" value="1"/>
</dbReference>
<feature type="signal peptide" evidence="1">
    <location>
        <begin position="1"/>
        <end position="20"/>
    </location>
</feature>
<comment type="caution">
    <text evidence="3">The sequence shown here is derived from an EMBL/GenBank/DDBJ whole genome shotgun (WGS) entry which is preliminary data.</text>
</comment>
<keyword evidence="4" id="KW-1185">Reference proteome</keyword>
<dbReference type="SUPFAM" id="SSF53850">
    <property type="entry name" value="Periplasmic binding protein-like II"/>
    <property type="match status" value="1"/>
</dbReference>
<dbReference type="Gene3D" id="3.40.190.120">
    <property type="entry name" value="Osmoprotection protein (prox), domain 2"/>
    <property type="match status" value="1"/>
</dbReference>
<dbReference type="Proteomes" id="UP001596266">
    <property type="component" value="Unassembled WGS sequence"/>
</dbReference>
<dbReference type="EMBL" id="JBHSUA010000018">
    <property type="protein sequence ID" value="MFC6397119.1"/>
    <property type="molecule type" value="Genomic_DNA"/>
</dbReference>
<keyword evidence="1" id="KW-0732">Signal</keyword>
<dbReference type="Pfam" id="PF04069">
    <property type="entry name" value="OpuAC"/>
    <property type="match status" value="1"/>
</dbReference>
<feature type="chain" id="PRO_5046046556" evidence="1">
    <location>
        <begin position="21"/>
        <end position="310"/>
    </location>
</feature>
<dbReference type="InterPro" id="IPR007210">
    <property type="entry name" value="ABC_Gly_betaine_transp_sub-bd"/>
</dbReference>
<gene>
    <name evidence="3" type="ORF">ACFP57_09030</name>
</gene>
<evidence type="ECO:0000313" key="3">
    <source>
        <dbReference type="EMBL" id="MFC6397119.1"/>
    </source>
</evidence>
<dbReference type="Gene3D" id="3.40.190.10">
    <property type="entry name" value="Periplasmic binding protein-like II"/>
    <property type="match status" value="1"/>
</dbReference>
<proteinExistence type="predicted"/>
<reference evidence="4" key="1">
    <citation type="journal article" date="2019" name="Int. J. Syst. Evol. Microbiol.">
        <title>The Global Catalogue of Microorganisms (GCM) 10K type strain sequencing project: providing services to taxonomists for standard genome sequencing and annotation.</title>
        <authorList>
            <consortium name="The Broad Institute Genomics Platform"/>
            <consortium name="The Broad Institute Genome Sequencing Center for Infectious Disease"/>
            <person name="Wu L."/>
            <person name="Ma J."/>
        </authorList>
    </citation>
    <scope>NUCLEOTIDE SEQUENCE [LARGE SCALE GENOMIC DNA]</scope>
    <source>
        <strain evidence="4">CGMCC 1.15277</strain>
    </source>
</reference>
<dbReference type="PROSITE" id="PS51257">
    <property type="entry name" value="PROKAR_LIPOPROTEIN"/>
    <property type="match status" value="1"/>
</dbReference>
<protein>
    <submittedName>
        <fullName evidence="3">ABC transporter substrate-binding protein</fullName>
    </submittedName>
</protein>
<evidence type="ECO:0000256" key="1">
    <source>
        <dbReference type="SAM" id="SignalP"/>
    </source>
</evidence>
<sequence>MKRRTLLGAGTGLAALTTLAACGGSSDPLATADSTATAGGSAAGDSIVVGSANFPESELLADIYAGALKAKGVAVTTKLNIASRETYIPALQKGEINLVPEYTGNLARYLDKSADISDSDKALASLKKALPDTLTALTPSAAEDKDSMVVTRATADKYSLKAIGDLSAHAAELVLGAPPEFKTRVDGVDGLKRVYGLTFKQFKALDAAGPLSVQALKNGQVQVANLFSTDPNVAANDFVVLDDPKFLFGAQNIVPVVTKAKASEAVTAALDAVSAKLTTEVVTDLVKKVVIDKEDAADVADAWLKDNQLA</sequence>